<dbReference type="Proteomes" id="UP001062776">
    <property type="component" value="Unassembled WGS sequence"/>
</dbReference>
<reference evidence="5" key="1">
    <citation type="submission" date="2013-04" db="EMBL/GenBank/DDBJ databases">
        <title>The genome sequencing project of 58 acetic acid bacteria.</title>
        <authorList>
            <person name="Okamoto-Kainuma A."/>
            <person name="Ishikawa M."/>
            <person name="Umino S."/>
            <person name="Koizumi Y."/>
            <person name="Shiwa Y."/>
            <person name="Yoshikawa H."/>
            <person name="Matsutani M."/>
            <person name="Matsushita K."/>
        </authorList>
    </citation>
    <scope>NUCLEOTIDE SEQUENCE</scope>
    <source>
        <strain evidence="5">NRIC 0535</strain>
    </source>
</reference>
<keyword evidence="6" id="KW-1185">Reference proteome</keyword>
<dbReference type="SUPFAM" id="SSF52151">
    <property type="entry name" value="FabD/lysophospholipase-like"/>
    <property type="match status" value="1"/>
</dbReference>
<evidence type="ECO:0000313" key="5">
    <source>
        <dbReference type="EMBL" id="GBQ90951.1"/>
    </source>
</evidence>
<dbReference type="InterPro" id="IPR001227">
    <property type="entry name" value="Ac_transferase_dom_sf"/>
</dbReference>
<sequence>MSSSPKNEDRETTIEGHSVEQTPALGLTAVRPVGFFPGLGSRAAYRELERDLFECGVPVVRQVFSEAGAALGCDPECLVLRDSNIPDDRIERQAFLGAALLVHGIALHRYLVDVVRRNGTDIHFVSFTGESFGIITAAVAAGALSLADGTKLAHALAPFILVGAEGVSSRSALQVRVAEMLAAVGVTEPLVLQPAHVMALTGHPDAVSRVLVGIGDIYDVSDVELHKTYAANQANVYVRTGARESFGLFMRNFADVAVTELKEPTRFMAHAARMAPVREAFARMMDSEDIRFRNAHTPLICNHTNRIVHQAADVRDAILSIIDCVMESRWTADNCEHVGGNIVLELGQGRKSVQLLVDNGLTLPAIAYAGGQEDTDALVAAATLLQQVGCVTARDTDGRTHLQDGDLAVLRRMFGVPTRYPVVREFMLREFTRMIADFQVTAPSSLSPSLRRFLEIYQHTSAARDDLDLAGGELALQVQAKKSVVGDSHTLGRVTTEIKVLKPDGSVTARCSASRWTPEALVFHFSRLDNAPVLDLIRSARRMAEHHKEVAALYERFTSALSFDVIEDGAGPGRAAVISPQVVATFQILHQLALLILLRAERPAIFLSHDYYFASCDVLGWCVALCAADALDPKDAVTLYSNYLGGATLVDAALNTGHNNVLGRLREASAPLVSAAGVPMTAAKDIASATRGLFELPLAEQRRCSLRLNGDVQIVCLGADPGEGIFDTAPYGSAVTVVSSAEQIAQRSHNASLESLEHGCVSSLTSDNQRVLHFARGRKILSSTVFSYVKLGERVLGFGKGGSESMTMFVTAEDHHAA</sequence>
<comment type="caution">
    <text evidence="5">The sequence shown here is derived from an EMBL/GenBank/DDBJ whole genome shotgun (WGS) entry which is preliminary data.</text>
</comment>
<dbReference type="EMBL" id="BAPV01000037">
    <property type="protein sequence ID" value="GBQ90951.1"/>
    <property type="molecule type" value="Genomic_DNA"/>
</dbReference>
<evidence type="ECO:0000256" key="2">
    <source>
        <dbReference type="ARBA" id="ARBA00022679"/>
    </source>
</evidence>
<evidence type="ECO:0000256" key="4">
    <source>
        <dbReference type="ARBA" id="ARBA00048462"/>
    </source>
</evidence>
<evidence type="ECO:0000313" key="6">
    <source>
        <dbReference type="Proteomes" id="UP001062776"/>
    </source>
</evidence>
<evidence type="ECO:0000256" key="1">
    <source>
        <dbReference type="ARBA" id="ARBA00013258"/>
    </source>
</evidence>
<organism evidence="5 6">
    <name type="scientific">Asaia krungthepensis NRIC 0535</name>
    <dbReference type="NCBI Taxonomy" id="1307925"/>
    <lineage>
        <taxon>Bacteria</taxon>
        <taxon>Pseudomonadati</taxon>
        <taxon>Pseudomonadota</taxon>
        <taxon>Alphaproteobacteria</taxon>
        <taxon>Acetobacterales</taxon>
        <taxon>Acetobacteraceae</taxon>
        <taxon>Asaia</taxon>
    </lineage>
</organism>
<comment type="catalytic activity">
    <reaction evidence="4">
        <text>holo-[ACP] + malonyl-CoA = malonyl-[ACP] + CoA</text>
        <dbReference type="Rhea" id="RHEA:41792"/>
        <dbReference type="Rhea" id="RHEA-COMP:9623"/>
        <dbReference type="Rhea" id="RHEA-COMP:9685"/>
        <dbReference type="ChEBI" id="CHEBI:57287"/>
        <dbReference type="ChEBI" id="CHEBI:57384"/>
        <dbReference type="ChEBI" id="CHEBI:64479"/>
        <dbReference type="ChEBI" id="CHEBI:78449"/>
        <dbReference type="EC" id="2.3.1.39"/>
    </reaction>
</comment>
<proteinExistence type="predicted"/>
<dbReference type="Gene3D" id="3.40.366.10">
    <property type="entry name" value="Malonyl-Coenzyme A Acyl Carrier Protein, domain 2"/>
    <property type="match status" value="1"/>
</dbReference>
<evidence type="ECO:0000256" key="3">
    <source>
        <dbReference type="ARBA" id="ARBA00023315"/>
    </source>
</evidence>
<dbReference type="PANTHER" id="PTHR42681">
    <property type="entry name" value="MALONYL-COA-ACYL CARRIER PROTEIN TRANSACYLASE, MITOCHONDRIAL"/>
    <property type="match status" value="1"/>
</dbReference>
<keyword evidence="2" id="KW-0808">Transferase</keyword>
<dbReference type="PANTHER" id="PTHR42681:SF1">
    <property type="entry name" value="MALONYL-COA-ACYL CARRIER PROTEIN TRANSACYLASE, MITOCHONDRIAL"/>
    <property type="match status" value="1"/>
</dbReference>
<accession>A0ABQ0Q4D8</accession>
<dbReference type="RefSeq" id="WP_264816207.1">
    <property type="nucleotide sequence ID" value="NZ_BAPV01000037.1"/>
</dbReference>
<dbReference type="InterPro" id="IPR016035">
    <property type="entry name" value="Acyl_Trfase/lysoPLipase"/>
</dbReference>
<dbReference type="EC" id="2.3.1.39" evidence="1"/>
<dbReference type="InterPro" id="IPR050858">
    <property type="entry name" value="Mal-CoA-ACP_Trans/PKS_FabD"/>
</dbReference>
<dbReference type="Gene3D" id="3.30.70.250">
    <property type="entry name" value="Malonyl-CoA ACP transacylase, ACP-binding"/>
    <property type="match status" value="1"/>
</dbReference>
<protein>
    <recommendedName>
        <fullName evidence="1">[acyl-carrier-protein] S-malonyltransferase</fullName>
        <ecNumber evidence="1">2.3.1.39</ecNumber>
    </recommendedName>
</protein>
<gene>
    <name evidence="5" type="ORF">AA0535_2159</name>
</gene>
<keyword evidence="3" id="KW-0012">Acyltransferase</keyword>
<name>A0ABQ0Q4D8_9PROT</name>